<name>A0A1I3RX50_HALDA</name>
<dbReference type="GO" id="GO:0016787">
    <property type="term" value="F:hydrolase activity"/>
    <property type="evidence" value="ECO:0007669"/>
    <property type="project" value="UniProtKB-KW"/>
</dbReference>
<dbReference type="Gene3D" id="3.20.20.140">
    <property type="entry name" value="Metal-dependent hydrolases"/>
    <property type="match status" value="1"/>
</dbReference>
<proteinExistence type="predicted"/>
<dbReference type="Pfam" id="PF04909">
    <property type="entry name" value="Amidohydro_2"/>
    <property type="match status" value="1"/>
</dbReference>
<organism evidence="2 3">
    <name type="scientific">Halobacillus dabanensis</name>
    <dbReference type="NCBI Taxonomy" id="240302"/>
    <lineage>
        <taxon>Bacteria</taxon>
        <taxon>Bacillati</taxon>
        <taxon>Bacillota</taxon>
        <taxon>Bacilli</taxon>
        <taxon>Bacillales</taxon>
        <taxon>Bacillaceae</taxon>
        <taxon>Halobacillus</taxon>
    </lineage>
</organism>
<dbReference type="OrthoDB" id="8244441at2"/>
<dbReference type="SUPFAM" id="SSF51556">
    <property type="entry name" value="Metallo-dependent hydrolases"/>
    <property type="match status" value="1"/>
</dbReference>
<keyword evidence="2" id="KW-0378">Hydrolase</keyword>
<protein>
    <submittedName>
        <fullName evidence="2">Amidohydrolase</fullName>
    </submittedName>
</protein>
<dbReference type="RefSeq" id="WP_075035518.1">
    <property type="nucleotide sequence ID" value="NZ_FOSB01000002.1"/>
</dbReference>
<dbReference type="EMBL" id="FOSB01000002">
    <property type="protein sequence ID" value="SFJ50975.1"/>
    <property type="molecule type" value="Genomic_DNA"/>
</dbReference>
<accession>A0A1I3RX50</accession>
<sequence>MNSITQYIENIRIIDGHEHLIPHSERKKMDADFFDLLHYVRSDLITAGLDPSFFEDGHSMSDRERAELFLKYWHKTKNTTYAQMLRWSVEDLYGMKDWSVEGILELNKKVKKATYDPDHYRYVLKDKAGIDLAFTLIFSTNVDFELFRPVMFMDHTFNITSLANIEALEKQWGNRIYEFEDLLKAMDAIIERYVKEGMVSIKIGAAYWRSLRVDKPTANEASYAFNRVKTFHLKESLAPEEAKPLQDYLIHHLIQQAIKFHMPIQIHTGHQEPSVSMNGNILTNSKVTDLVPLLLEYKEANFVLLHGGYPYYDEFLSIVKNFPNVYGDLTWCYIISPTATRDMLFKMIEMVPQSKIIGFGGDYSQVEGTYAHAKLARRILSEVLISKIEHGDMTEEDACEFADYILRDNLIDLYNLNMKYSSQLREGNHVSISK</sequence>
<dbReference type="Gene3D" id="1.10.2020.10">
    <property type="entry name" value="uronate isomerase, domain 2, chain A"/>
    <property type="match status" value="1"/>
</dbReference>
<dbReference type="AlphaFoldDB" id="A0A1I3RX50"/>
<dbReference type="PANTHER" id="PTHR43383:SF2">
    <property type="entry name" value="AMIDOHYDROLASE 2 FAMILY PROTEIN"/>
    <property type="match status" value="1"/>
</dbReference>
<dbReference type="InterPro" id="IPR032466">
    <property type="entry name" value="Metal_Hydrolase"/>
</dbReference>
<evidence type="ECO:0000313" key="2">
    <source>
        <dbReference type="EMBL" id="SFJ50975.1"/>
    </source>
</evidence>
<dbReference type="InterPro" id="IPR006680">
    <property type="entry name" value="Amidohydro-rel"/>
</dbReference>
<feature type="domain" description="Amidohydrolase-related" evidence="1">
    <location>
        <begin position="242"/>
        <end position="380"/>
    </location>
</feature>
<gene>
    <name evidence="2" type="ORF">SAMN04487936_102454</name>
</gene>
<dbReference type="Proteomes" id="UP000183557">
    <property type="component" value="Unassembled WGS sequence"/>
</dbReference>
<dbReference type="PANTHER" id="PTHR43383">
    <property type="entry name" value="NODULIN 6"/>
    <property type="match status" value="1"/>
</dbReference>
<reference evidence="3" key="1">
    <citation type="submission" date="2016-10" db="EMBL/GenBank/DDBJ databases">
        <authorList>
            <person name="Varghese N."/>
            <person name="Submissions S."/>
        </authorList>
    </citation>
    <scope>NUCLEOTIDE SEQUENCE [LARGE SCALE GENOMIC DNA]</scope>
    <source>
        <strain evidence="3">CGMCC 1.3704</strain>
    </source>
</reference>
<evidence type="ECO:0000313" key="3">
    <source>
        <dbReference type="Proteomes" id="UP000183557"/>
    </source>
</evidence>
<keyword evidence="3" id="KW-1185">Reference proteome</keyword>
<evidence type="ECO:0000259" key="1">
    <source>
        <dbReference type="Pfam" id="PF04909"/>
    </source>
</evidence>